<evidence type="ECO:0000313" key="2">
    <source>
        <dbReference type="EMBL" id="MDI5969143.1"/>
    </source>
</evidence>
<dbReference type="PANTHER" id="PTHR42695">
    <property type="entry name" value="GLUTAMINE AMIDOTRANSFERASE YLR126C-RELATED"/>
    <property type="match status" value="1"/>
</dbReference>
<dbReference type="GO" id="GO:0016787">
    <property type="term" value="F:hydrolase activity"/>
    <property type="evidence" value="ECO:0007669"/>
    <property type="project" value="UniProtKB-KW"/>
</dbReference>
<dbReference type="PROSITE" id="PS51273">
    <property type="entry name" value="GATASE_TYPE_1"/>
    <property type="match status" value="1"/>
</dbReference>
<proteinExistence type="predicted"/>
<dbReference type="EMBL" id="JABXJJ020000008">
    <property type="protein sequence ID" value="MDI5969143.1"/>
    <property type="molecule type" value="Genomic_DNA"/>
</dbReference>
<protein>
    <submittedName>
        <fullName evidence="2">Type 1 glutamine amidotransferase</fullName>
        <ecNumber evidence="2">3.4.-.-</ecNumber>
    </submittedName>
</protein>
<dbReference type="GO" id="GO:0005829">
    <property type="term" value="C:cytosol"/>
    <property type="evidence" value="ECO:0007669"/>
    <property type="project" value="TreeGrafter"/>
</dbReference>
<dbReference type="InterPro" id="IPR029062">
    <property type="entry name" value="Class_I_gatase-like"/>
</dbReference>
<dbReference type="EC" id="3.4.-.-" evidence="2"/>
<dbReference type="RefSeq" id="WP_271314053.1">
    <property type="nucleotide sequence ID" value="NZ_JABXJJ020000008.1"/>
</dbReference>
<keyword evidence="2" id="KW-0378">Hydrolase</keyword>
<accession>A0AA90H187</accession>
<dbReference type="SUPFAM" id="SSF52317">
    <property type="entry name" value="Class I glutamine amidotransferase-like"/>
    <property type="match status" value="1"/>
</dbReference>
<organism evidence="2">
    <name type="scientific">Streptantibioticus silvisoli</name>
    <dbReference type="NCBI Taxonomy" id="2705255"/>
    <lineage>
        <taxon>Bacteria</taxon>
        <taxon>Bacillati</taxon>
        <taxon>Actinomycetota</taxon>
        <taxon>Actinomycetes</taxon>
        <taxon>Kitasatosporales</taxon>
        <taxon>Streptomycetaceae</taxon>
        <taxon>Streptantibioticus</taxon>
    </lineage>
</organism>
<dbReference type="InterPro" id="IPR017926">
    <property type="entry name" value="GATASE"/>
</dbReference>
<dbReference type="Pfam" id="PF00117">
    <property type="entry name" value="GATase"/>
    <property type="match status" value="1"/>
</dbReference>
<keyword evidence="2" id="KW-0315">Glutamine amidotransferase</keyword>
<dbReference type="AlphaFoldDB" id="A0AA90H187"/>
<gene>
    <name evidence="2" type="ORF">POF50_007255</name>
</gene>
<feature type="domain" description="Glutamine amidotransferase" evidence="1">
    <location>
        <begin position="48"/>
        <end position="182"/>
    </location>
</feature>
<sequence length="232" mass="25029">MRRVLVVQNTVTGGPDRLGRWMAADGLVLDVVAAHAGEPLPRRPTHDALVVLGGGFLPDDDVRAPWLPATRQLVRWALDAATPMLGVCLGGQMLARLAGGEVRGAHGRPECGSTELTLRPEAAGDPLLHGLPARVTAVEHHVDQVTVLPPGATWLASSERCPHQAFRVGDRAWGVQFHPEVPAGRIRGWDADRLTAQGFDREELYAAALRDEPASEPVWREVSRRFAAVVNG</sequence>
<dbReference type="Gene3D" id="3.40.50.880">
    <property type="match status" value="1"/>
</dbReference>
<dbReference type="InterPro" id="IPR044992">
    <property type="entry name" value="ChyE-like"/>
</dbReference>
<dbReference type="PANTHER" id="PTHR42695:SF5">
    <property type="entry name" value="GLUTAMINE AMIDOTRANSFERASE YLR126C-RELATED"/>
    <property type="match status" value="1"/>
</dbReference>
<name>A0AA90H187_9ACTN</name>
<comment type="caution">
    <text evidence="2">The sequence shown here is derived from an EMBL/GenBank/DDBJ whole genome shotgun (WGS) entry which is preliminary data.</text>
</comment>
<reference evidence="2" key="1">
    <citation type="submission" date="2023-05" db="EMBL/GenBank/DDBJ databases">
        <title>Streptantibioticus silvisoli sp. nov., acidotolerant actinomycetes 1 from pine litter.</title>
        <authorList>
            <person name="Swiecimska M."/>
            <person name="Golinska P."/>
            <person name="Sangal V."/>
            <person name="Wachnowicz B."/>
            <person name="Goodfellow M."/>
        </authorList>
    </citation>
    <scope>NUCLEOTIDE SEQUENCE</scope>
    <source>
        <strain evidence="2">SL13</strain>
    </source>
</reference>
<dbReference type="CDD" id="cd01741">
    <property type="entry name" value="GATase1_1"/>
    <property type="match status" value="1"/>
</dbReference>
<evidence type="ECO:0000259" key="1">
    <source>
        <dbReference type="Pfam" id="PF00117"/>
    </source>
</evidence>